<dbReference type="GO" id="GO:0000978">
    <property type="term" value="F:RNA polymerase II cis-regulatory region sequence-specific DNA binding"/>
    <property type="evidence" value="ECO:0007669"/>
    <property type="project" value="TreeGrafter"/>
</dbReference>
<dbReference type="GO" id="GO:0000981">
    <property type="term" value="F:DNA-binding transcription factor activity, RNA polymerase II-specific"/>
    <property type="evidence" value="ECO:0007669"/>
    <property type="project" value="TreeGrafter"/>
</dbReference>
<feature type="region of interest" description="Disordered" evidence="6">
    <location>
        <begin position="307"/>
        <end position="332"/>
    </location>
</feature>
<evidence type="ECO:0000256" key="4">
    <source>
        <dbReference type="ARBA" id="ARBA00022833"/>
    </source>
</evidence>
<evidence type="ECO:0000256" key="2">
    <source>
        <dbReference type="ARBA" id="ARBA00022737"/>
    </source>
</evidence>
<dbReference type="SUPFAM" id="SSF57667">
    <property type="entry name" value="beta-beta-alpha zinc fingers"/>
    <property type="match status" value="1"/>
</dbReference>
<dbReference type="InterPro" id="IPR050329">
    <property type="entry name" value="GLI_C2H2-zinc-finger"/>
</dbReference>
<dbReference type="PANTHER" id="PTHR19818:SF139">
    <property type="entry name" value="PAIR-RULE PROTEIN ODD-PAIRED"/>
    <property type="match status" value="1"/>
</dbReference>
<organism evidence="8 9">
    <name type="scientific">Ascobolus immersus RN42</name>
    <dbReference type="NCBI Taxonomy" id="1160509"/>
    <lineage>
        <taxon>Eukaryota</taxon>
        <taxon>Fungi</taxon>
        <taxon>Dikarya</taxon>
        <taxon>Ascomycota</taxon>
        <taxon>Pezizomycotina</taxon>
        <taxon>Pezizomycetes</taxon>
        <taxon>Pezizales</taxon>
        <taxon>Ascobolaceae</taxon>
        <taxon>Ascobolus</taxon>
    </lineage>
</organism>
<evidence type="ECO:0000256" key="6">
    <source>
        <dbReference type="SAM" id="MobiDB-lite"/>
    </source>
</evidence>
<sequence>MEPGSRSRHYQFGQKKPGYEVEVLCGVLAVWPKEHDSLLKTGEDLLIKRLFIRIVEAACQALLLSCFGSQGEALQQLHPFSNSIGEILWQGLNMRLPLCDVWLPSDSIIPKVHRCSIPGCGKVFMLKHHLYFHEQFVLHNGVALKPRSEEYYKMINYYRDRGPYPCRLGCEDRNFATHRGRLSHEHSLLHTPDKPFLCTVVGCSLRFVRHDGLLRHLATYRHDRPTDEASGALVVQDGGKTKRVFVCKECEKEFDRAGKTERHQLAVHGVISQTARRIGKTGNFACSSTGCERKFTRPDTLARHIDEQHSGPKERLPCPDSGCPTTFGTDNNRKAHVRKFHPELVPAKKAKKAKK</sequence>
<dbReference type="PROSITE" id="PS50157">
    <property type="entry name" value="ZINC_FINGER_C2H2_2"/>
    <property type="match status" value="4"/>
</dbReference>
<dbReference type="AlphaFoldDB" id="A0A3N4INY6"/>
<evidence type="ECO:0000313" key="9">
    <source>
        <dbReference type="Proteomes" id="UP000275078"/>
    </source>
</evidence>
<keyword evidence="3 5" id="KW-0863">Zinc-finger</keyword>
<name>A0A3N4INY6_ASCIM</name>
<dbReference type="GO" id="GO:0045944">
    <property type="term" value="P:positive regulation of transcription by RNA polymerase II"/>
    <property type="evidence" value="ECO:0007669"/>
    <property type="project" value="UniProtKB-ARBA"/>
</dbReference>
<evidence type="ECO:0000256" key="3">
    <source>
        <dbReference type="ARBA" id="ARBA00022771"/>
    </source>
</evidence>
<keyword evidence="9" id="KW-1185">Reference proteome</keyword>
<feature type="compositionally biased region" description="Basic and acidic residues" evidence="6">
    <location>
        <begin position="307"/>
        <end position="317"/>
    </location>
</feature>
<dbReference type="InterPro" id="IPR036236">
    <property type="entry name" value="Znf_C2H2_sf"/>
</dbReference>
<proteinExistence type="predicted"/>
<evidence type="ECO:0000256" key="5">
    <source>
        <dbReference type="PROSITE-ProRule" id="PRU00042"/>
    </source>
</evidence>
<dbReference type="STRING" id="1160509.A0A3N4INY6"/>
<feature type="domain" description="C2H2-type" evidence="7">
    <location>
        <begin position="284"/>
        <end position="314"/>
    </location>
</feature>
<dbReference type="PROSITE" id="PS00028">
    <property type="entry name" value="ZINC_FINGER_C2H2_1"/>
    <property type="match status" value="5"/>
</dbReference>
<protein>
    <recommendedName>
        <fullName evidence="7">C2H2-type domain-containing protein</fullName>
    </recommendedName>
</protein>
<reference evidence="8 9" key="1">
    <citation type="journal article" date="2018" name="Nat. Ecol. Evol.">
        <title>Pezizomycetes genomes reveal the molecular basis of ectomycorrhizal truffle lifestyle.</title>
        <authorList>
            <person name="Murat C."/>
            <person name="Payen T."/>
            <person name="Noel B."/>
            <person name="Kuo A."/>
            <person name="Morin E."/>
            <person name="Chen J."/>
            <person name="Kohler A."/>
            <person name="Krizsan K."/>
            <person name="Balestrini R."/>
            <person name="Da Silva C."/>
            <person name="Montanini B."/>
            <person name="Hainaut M."/>
            <person name="Levati E."/>
            <person name="Barry K.W."/>
            <person name="Belfiori B."/>
            <person name="Cichocki N."/>
            <person name="Clum A."/>
            <person name="Dockter R.B."/>
            <person name="Fauchery L."/>
            <person name="Guy J."/>
            <person name="Iotti M."/>
            <person name="Le Tacon F."/>
            <person name="Lindquist E.A."/>
            <person name="Lipzen A."/>
            <person name="Malagnac F."/>
            <person name="Mello A."/>
            <person name="Molinier V."/>
            <person name="Miyauchi S."/>
            <person name="Poulain J."/>
            <person name="Riccioni C."/>
            <person name="Rubini A."/>
            <person name="Sitrit Y."/>
            <person name="Splivallo R."/>
            <person name="Traeger S."/>
            <person name="Wang M."/>
            <person name="Zifcakova L."/>
            <person name="Wipf D."/>
            <person name="Zambonelli A."/>
            <person name="Paolocci F."/>
            <person name="Nowrousian M."/>
            <person name="Ottonello S."/>
            <person name="Baldrian P."/>
            <person name="Spatafora J.W."/>
            <person name="Henrissat B."/>
            <person name="Nagy L.G."/>
            <person name="Aury J.M."/>
            <person name="Wincker P."/>
            <person name="Grigoriev I.V."/>
            <person name="Bonfante P."/>
            <person name="Martin F.M."/>
        </authorList>
    </citation>
    <scope>NUCLEOTIDE SEQUENCE [LARGE SCALE GENOMIC DNA]</scope>
    <source>
        <strain evidence="8 9">RN42</strain>
    </source>
</reference>
<dbReference type="Gene3D" id="3.30.160.60">
    <property type="entry name" value="Classic Zinc Finger"/>
    <property type="match status" value="2"/>
</dbReference>
<accession>A0A3N4INY6</accession>
<evidence type="ECO:0000259" key="7">
    <source>
        <dbReference type="PROSITE" id="PS50157"/>
    </source>
</evidence>
<evidence type="ECO:0000256" key="1">
    <source>
        <dbReference type="ARBA" id="ARBA00022723"/>
    </source>
</evidence>
<dbReference type="EMBL" id="ML119645">
    <property type="protein sequence ID" value="RPA87882.1"/>
    <property type="molecule type" value="Genomic_DNA"/>
</dbReference>
<dbReference type="OrthoDB" id="8922241at2759"/>
<feature type="domain" description="C2H2-type" evidence="7">
    <location>
        <begin position="196"/>
        <end position="225"/>
    </location>
</feature>
<dbReference type="SMART" id="SM00355">
    <property type="entry name" value="ZnF_C2H2"/>
    <property type="match status" value="6"/>
</dbReference>
<keyword evidence="1" id="KW-0479">Metal-binding</keyword>
<gene>
    <name evidence="8" type="ORF">BJ508DRAFT_41</name>
</gene>
<keyword evidence="2" id="KW-0677">Repeat</keyword>
<keyword evidence="4" id="KW-0862">Zinc</keyword>
<dbReference type="InterPro" id="IPR013087">
    <property type="entry name" value="Znf_C2H2_type"/>
</dbReference>
<feature type="domain" description="C2H2-type" evidence="7">
    <location>
        <begin position="113"/>
        <end position="141"/>
    </location>
</feature>
<dbReference type="Proteomes" id="UP000275078">
    <property type="component" value="Unassembled WGS sequence"/>
</dbReference>
<dbReference type="GO" id="GO:0005634">
    <property type="term" value="C:nucleus"/>
    <property type="evidence" value="ECO:0007669"/>
    <property type="project" value="UniProtKB-ARBA"/>
</dbReference>
<dbReference type="GO" id="GO:0008270">
    <property type="term" value="F:zinc ion binding"/>
    <property type="evidence" value="ECO:0007669"/>
    <property type="project" value="UniProtKB-KW"/>
</dbReference>
<dbReference type="PANTHER" id="PTHR19818">
    <property type="entry name" value="ZINC FINGER PROTEIN ZIC AND GLI"/>
    <property type="match status" value="1"/>
</dbReference>
<evidence type="ECO:0000313" key="8">
    <source>
        <dbReference type="EMBL" id="RPA87882.1"/>
    </source>
</evidence>
<feature type="domain" description="C2H2-type" evidence="7">
    <location>
        <begin position="245"/>
        <end position="268"/>
    </location>
</feature>
<dbReference type="Pfam" id="PF00096">
    <property type="entry name" value="zf-C2H2"/>
    <property type="match status" value="1"/>
</dbReference>